<evidence type="ECO:0000313" key="1">
    <source>
        <dbReference type="EMBL" id="RDC58142.1"/>
    </source>
</evidence>
<dbReference type="Gene3D" id="2.40.50.140">
    <property type="entry name" value="Nucleic acid-binding proteins"/>
    <property type="match status" value="1"/>
</dbReference>
<dbReference type="EMBL" id="QPKV01000002">
    <property type="protein sequence ID" value="RDC58142.1"/>
    <property type="molecule type" value="Genomic_DNA"/>
</dbReference>
<dbReference type="RefSeq" id="WP_115401552.1">
    <property type="nucleotide sequence ID" value="NZ_QPKV01000002.1"/>
</dbReference>
<accession>A0A369Q0W3</accession>
<dbReference type="SUPFAM" id="SSF50249">
    <property type="entry name" value="Nucleic acid-binding proteins"/>
    <property type="match status" value="1"/>
</dbReference>
<comment type="caution">
    <text evidence="1">The sequence shown here is derived from an EMBL/GenBank/DDBJ whole genome shotgun (WGS) entry which is preliminary data.</text>
</comment>
<dbReference type="AlphaFoldDB" id="A0A369Q0W3"/>
<name>A0A369Q0W3_9SPHI</name>
<proteinExistence type="predicted"/>
<gene>
    <name evidence="1" type="ORF">DU508_04135</name>
</gene>
<evidence type="ECO:0000313" key="2">
    <source>
        <dbReference type="Proteomes" id="UP000253961"/>
    </source>
</evidence>
<evidence type="ECO:0008006" key="3">
    <source>
        <dbReference type="Google" id="ProtNLM"/>
    </source>
</evidence>
<protein>
    <recommendedName>
        <fullName evidence="3">CSD domain-containing protein</fullName>
    </recommendedName>
</protein>
<keyword evidence="2" id="KW-1185">Reference proteome</keyword>
<reference evidence="1 2" key="1">
    <citation type="submission" date="2018-07" db="EMBL/GenBank/DDBJ databases">
        <title>Pedobacter sp. nov., isolated from soil.</title>
        <authorList>
            <person name="Zhou L.Y."/>
            <person name="Du Z.J."/>
        </authorList>
    </citation>
    <scope>NUCLEOTIDE SEQUENCE [LARGE SCALE GENOMIC DNA]</scope>
    <source>
        <strain evidence="1 2">JDX94</strain>
    </source>
</reference>
<organism evidence="1 2">
    <name type="scientific">Pedobacter chinensis</name>
    <dbReference type="NCBI Taxonomy" id="2282421"/>
    <lineage>
        <taxon>Bacteria</taxon>
        <taxon>Pseudomonadati</taxon>
        <taxon>Bacteroidota</taxon>
        <taxon>Sphingobacteriia</taxon>
        <taxon>Sphingobacteriales</taxon>
        <taxon>Sphingobacteriaceae</taxon>
        <taxon>Pedobacter</taxon>
    </lineage>
</organism>
<sequence>MSQQRKGVVAHIDIEQNSGIIIDENCQDIYFSFKDLLSSVTINSWVYFEIVLSDNGLIATNIVAI</sequence>
<dbReference type="InterPro" id="IPR012340">
    <property type="entry name" value="NA-bd_OB-fold"/>
</dbReference>
<dbReference type="OrthoDB" id="772988at2"/>
<dbReference type="Proteomes" id="UP000253961">
    <property type="component" value="Unassembled WGS sequence"/>
</dbReference>